<dbReference type="AlphaFoldDB" id="A0A4U5NI21"/>
<dbReference type="Proteomes" id="UP000298663">
    <property type="component" value="Unassembled WGS sequence"/>
</dbReference>
<proteinExistence type="predicted"/>
<comment type="caution">
    <text evidence="2">The sequence shown here is derived from an EMBL/GenBank/DDBJ whole genome shotgun (WGS) entry which is preliminary data.</text>
</comment>
<keyword evidence="3" id="KW-1185">Reference proteome</keyword>
<name>A0A4U5NI21_STECR</name>
<accession>A0A4U5NI21</accession>
<evidence type="ECO:0000313" key="2">
    <source>
        <dbReference type="EMBL" id="TKR82779.1"/>
    </source>
</evidence>
<protein>
    <submittedName>
        <fullName evidence="2">Uncharacterized protein</fullName>
    </submittedName>
</protein>
<organism evidence="2 3">
    <name type="scientific">Steinernema carpocapsae</name>
    <name type="common">Entomopathogenic nematode</name>
    <dbReference type="NCBI Taxonomy" id="34508"/>
    <lineage>
        <taxon>Eukaryota</taxon>
        <taxon>Metazoa</taxon>
        <taxon>Ecdysozoa</taxon>
        <taxon>Nematoda</taxon>
        <taxon>Chromadorea</taxon>
        <taxon>Rhabditida</taxon>
        <taxon>Tylenchina</taxon>
        <taxon>Panagrolaimomorpha</taxon>
        <taxon>Strongyloidoidea</taxon>
        <taxon>Steinernematidae</taxon>
        <taxon>Steinernema</taxon>
    </lineage>
</organism>
<evidence type="ECO:0000256" key="1">
    <source>
        <dbReference type="SAM" id="MobiDB-lite"/>
    </source>
</evidence>
<sequence>MLPETRHSFVPLDLEKGQTLTFFGVGQAFSNMATVRLIVGRNEGKGHYNRSANPQNDTVLDSAHEESV</sequence>
<feature type="region of interest" description="Disordered" evidence="1">
    <location>
        <begin position="44"/>
        <end position="68"/>
    </location>
</feature>
<evidence type="ECO:0000313" key="3">
    <source>
        <dbReference type="Proteomes" id="UP000298663"/>
    </source>
</evidence>
<dbReference type="EMBL" id="AZBU02000004">
    <property type="protein sequence ID" value="TKR82779.1"/>
    <property type="molecule type" value="Genomic_DNA"/>
</dbReference>
<gene>
    <name evidence="2" type="ORF">L596_016458</name>
</gene>
<reference evidence="2 3" key="1">
    <citation type="journal article" date="2015" name="Genome Biol.">
        <title>Comparative genomics of Steinernema reveals deeply conserved gene regulatory networks.</title>
        <authorList>
            <person name="Dillman A.R."/>
            <person name="Macchietto M."/>
            <person name="Porter C.F."/>
            <person name="Rogers A."/>
            <person name="Williams B."/>
            <person name="Antoshechkin I."/>
            <person name="Lee M.M."/>
            <person name="Goodwin Z."/>
            <person name="Lu X."/>
            <person name="Lewis E.E."/>
            <person name="Goodrich-Blair H."/>
            <person name="Stock S.P."/>
            <person name="Adams B.J."/>
            <person name="Sternberg P.W."/>
            <person name="Mortazavi A."/>
        </authorList>
    </citation>
    <scope>NUCLEOTIDE SEQUENCE [LARGE SCALE GENOMIC DNA]</scope>
    <source>
        <strain evidence="2 3">ALL</strain>
    </source>
</reference>
<feature type="compositionally biased region" description="Polar residues" evidence="1">
    <location>
        <begin position="50"/>
        <end position="59"/>
    </location>
</feature>
<reference evidence="2 3" key="2">
    <citation type="journal article" date="2019" name="G3 (Bethesda)">
        <title>Hybrid Assembly of the Genome of the Entomopathogenic Nematode Steinernema carpocapsae Identifies the X-Chromosome.</title>
        <authorList>
            <person name="Serra L."/>
            <person name="Macchietto M."/>
            <person name="Macias-Munoz A."/>
            <person name="McGill C.J."/>
            <person name="Rodriguez I.M."/>
            <person name="Rodriguez B."/>
            <person name="Murad R."/>
            <person name="Mortazavi A."/>
        </authorList>
    </citation>
    <scope>NUCLEOTIDE SEQUENCE [LARGE SCALE GENOMIC DNA]</scope>
    <source>
        <strain evidence="2 3">ALL</strain>
    </source>
</reference>